<protein>
    <submittedName>
        <fullName evidence="6">DNA mismatch repair protein MutS</fullName>
    </submittedName>
</protein>
<evidence type="ECO:0000313" key="7">
    <source>
        <dbReference type="Proteomes" id="UP001139450"/>
    </source>
</evidence>
<dbReference type="SUPFAM" id="SSF52540">
    <property type="entry name" value="P-loop containing nucleoside triphosphate hydrolases"/>
    <property type="match status" value="1"/>
</dbReference>
<feature type="domain" description="DNA mismatch repair proteins mutS family" evidence="5">
    <location>
        <begin position="424"/>
        <end position="605"/>
    </location>
</feature>
<sequence>MQEKIIDQYQSNAAEASQQFNKYERQVNLYSVFRLIDFLLLLASVYYAVKWGDLLFFALSFVVLGLAFAWLVKKQSLFEQQKKYFAALKAVNMNEVDSMANRGNIYSNGSQFYDEKHFYTSDLDIFGSRSLYQLVNRAATYRGNQTLSAWLQKAADRDTIIARQDAIKELAAKNDWKLDVQALLLFNKNEQTDQLKQFLRYLQTPLNLPGEKWLTVYSKVAPLVMLGLIGLSFFYPLGSVVALVGLGNVALVGSRIKFIQQVSLSSDKMAETLNNYAAVFERIENEPWGAPLNKQLSEEVSSGHGLTTSAKIKQLYRLIDKFNYRLNMLVGFFLNAFLLWDIRQIIAIENWKRQYQHDFEKAFEVVSEFEALISLTSLHINYPEWCFPQIAVGNGYTLTAAAIAHPLIDETTRVANDYLMADTFGIDIITGSNMAGKSTFLRTLGINTVLALAGAPACAAEMEVSVISLFTYMRIKDSLNESTSTFKAELDRLQMLLNAVQGDEKIFFLVDEMLRGTNSTDKYLGSKAVIENLISHQGVGLVATHDLQLAQLEQKYPGYVRNFYFDIEVKDDEMLFDYKLKPGECKTFNALLLLKRIGIDTTALD</sequence>
<dbReference type="GO" id="GO:0030983">
    <property type="term" value="F:mismatched DNA binding"/>
    <property type="evidence" value="ECO:0007669"/>
    <property type="project" value="InterPro"/>
</dbReference>
<keyword evidence="4" id="KW-0472">Membrane</keyword>
<keyword evidence="7" id="KW-1185">Reference proteome</keyword>
<dbReference type="Pfam" id="PF00488">
    <property type="entry name" value="MutS_V"/>
    <property type="match status" value="1"/>
</dbReference>
<dbReference type="GO" id="GO:0140664">
    <property type="term" value="F:ATP-dependent DNA damage sensor activity"/>
    <property type="evidence" value="ECO:0007669"/>
    <property type="project" value="InterPro"/>
</dbReference>
<dbReference type="AlphaFoldDB" id="A0A9X1X6A9"/>
<comment type="caution">
    <text evidence="6">The sequence shown here is derived from an EMBL/GenBank/DDBJ whole genome shotgun (WGS) entry which is preliminary data.</text>
</comment>
<dbReference type="InterPro" id="IPR027417">
    <property type="entry name" value="P-loop_NTPase"/>
</dbReference>
<keyword evidence="4" id="KW-0812">Transmembrane</keyword>
<evidence type="ECO:0000256" key="1">
    <source>
        <dbReference type="ARBA" id="ARBA00022741"/>
    </source>
</evidence>
<keyword evidence="3" id="KW-0238">DNA-binding</keyword>
<dbReference type="InterPro" id="IPR036187">
    <property type="entry name" value="DNA_mismatch_repair_MutS_sf"/>
</dbReference>
<evidence type="ECO:0000256" key="3">
    <source>
        <dbReference type="ARBA" id="ARBA00023125"/>
    </source>
</evidence>
<dbReference type="Gene3D" id="3.40.50.300">
    <property type="entry name" value="P-loop containing nucleotide triphosphate hydrolases"/>
    <property type="match status" value="1"/>
</dbReference>
<evidence type="ECO:0000259" key="5">
    <source>
        <dbReference type="SMART" id="SM00534"/>
    </source>
</evidence>
<dbReference type="RefSeq" id="WP_245132573.1">
    <property type="nucleotide sequence ID" value="NZ_JALJEJ010000011.1"/>
</dbReference>
<organism evidence="6 7">
    <name type="scientific">Mucilaginibacter straminoryzae</name>
    <dbReference type="NCBI Taxonomy" id="2932774"/>
    <lineage>
        <taxon>Bacteria</taxon>
        <taxon>Pseudomonadati</taxon>
        <taxon>Bacteroidota</taxon>
        <taxon>Sphingobacteriia</taxon>
        <taxon>Sphingobacteriales</taxon>
        <taxon>Sphingobacteriaceae</taxon>
        <taxon>Mucilaginibacter</taxon>
    </lineage>
</organism>
<feature type="transmembrane region" description="Helical" evidence="4">
    <location>
        <begin position="27"/>
        <end position="48"/>
    </location>
</feature>
<proteinExistence type="predicted"/>
<dbReference type="SUPFAM" id="SSF48334">
    <property type="entry name" value="DNA repair protein MutS, domain III"/>
    <property type="match status" value="1"/>
</dbReference>
<feature type="transmembrane region" description="Helical" evidence="4">
    <location>
        <begin position="216"/>
        <end position="235"/>
    </location>
</feature>
<dbReference type="Proteomes" id="UP001139450">
    <property type="component" value="Unassembled WGS sequence"/>
</dbReference>
<dbReference type="InterPro" id="IPR045076">
    <property type="entry name" value="MutS"/>
</dbReference>
<reference evidence="6" key="1">
    <citation type="submission" date="2022-04" db="EMBL/GenBank/DDBJ databases">
        <title>Mucilaginibacter sp. RS28 isolated from freshwater.</title>
        <authorList>
            <person name="Ko S.-R."/>
        </authorList>
    </citation>
    <scope>NUCLEOTIDE SEQUENCE</scope>
    <source>
        <strain evidence="6">RS28</strain>
    </source>
</reference>
<dbReference type="InterPro" id="IPR000432">
    <property type="entry name" value="DNA_mismatch_repair_MutS_C"/>
</dbReference>
<keyword evidence="2" id="KW-0067">ATP-binding</keyword>
<evidence type="ECO:0000256" key="2">
    <source>
        <dbReference type="ARBA" id="ARBA00022840"/>
    </source>
</evidence>
<accession>A0A9X1X6A9</accession>
<dbReference type="EMBL" id="JALJEJ010000011">
    <property type="protein sequence ID" value="MCJ8211718.1"/>
    <property type="molecule type" value="Genomic_DNA"/>
</dbReference>
<dbReference type="Gene3D" id="1.10.1420.10">
    <property type="match status" value="1"/>
</dbReference>
<dbReference type="PANTHER" id="PTHR11361:SF99">
    <property type="entry name" value="DNA MISMATCH REPAIR PROTEIN"/>
    <property type="match status" value="1"/>
</dbReference>
<dbReference type="GO" id="GO:0006298">
    <property type="term" value="P:mismatch repair"/>
    <property type="evidence" value="ECO:0007669"/>
    <property type="project" value="InterPro"/>
</dbReference>
<evidence type="ECO:0000256" key="4">
    <source>
        <dbReference type="SAM" id="Phobius"/>
    </source>
</evidence>
<dbReference type="SMART" id="SM00534">
    <property type="entry name" value="MUTSac"/>
    <property type="match status" value="1"/>
</dbReference>
<feature type="transmembrane region" description="Helical" evidence="4">
    <location>
        <begin position="54"/>
        <end position="72"/>
    </location>
</feature>
<evidence type="ECO:0000313" key="6">
    <source>
        <dbReference type="EMBL" id="MCJ8211718.1"/>
    </source>
</evidence>
<name>A0A9X1X6A9_9SPHI</name>
<gene>
    <name evidence="6" type="ORF">MUY27_18510</name>
</gene>
<keyword evidence="4" id="KW-1133">Transmembrane helix</keyword>
<dbReference type="PANTHER" id="PTHR11361">
    <property type="entry name" value="DNA MISMATCH REPAIR PROTEIN MUTS FAMILY MEMBER"/>
    <property type="match status" value="1"/>
</dbReference>
<keyword evidence="1" id="KW-0547">Nucleotide-binding</keyword>
<dbReference type="GO" id="GO:0005829">
    <property type="term" value="C:cytosol"/>
    <property type="evidence" value="ECO:0007669"/>
    <property type="project" value="TreeGrafter"/>
</dbReference>
<dbReference type="GO" id="GO:0005524">
    <property type="term" value="F:ATP binding"/>
    <property type="evidence" value="ECO:0007669"/>
    <property type="project" value="UniProtKB-KW"/>
</dbReference>